<protein>
    <submittedName>
        <fullName evidence="3">DnaA regulatory inactivator Hda</fullName>
    </submittedName>
</protein>
<evidence type="ECO:0000259" key="2">
    <source>
        <dbReference type="Pfam" id="PF22688"/>
    </source>
</evidence>
<dbReference type="InterPro" id="IPR013317">
    <property type="entry name" value="DnaA_dom"/>
</dbReference>
<dbReference type="Proteomes" id="UP001429601">
    <property type="component" value="Unassembled WGS sequence"/>
</dbReference>
<proteinExistence type="predicted"/>
<dbReference type="Pfam" id="PF00308">
    <property type="entry name" value="Bac_DnaA"/>
    <property type="match status" value="1"/>
</dbReference>
<dbReference type="Gene3D" id="3.40.50.300">
    <property type="entry name" value="P-loop containing nucleotide triphosphate hydrolases"/>
    <property type="match status" value="1"/>
</dbReference>
<dbReference type="Pfam" id="PF22688">
    <property type="entry name" value="Hda_lid"/>
    <property type="match status" value="1"/>
</dbReference>
<keyword evidence="4" id="KW-1185">Reference proteome</keyword>
<reference evidence="3 4" key="1">
    <citation type="journal article" date="2011" name="Curr. Microbiol.">
        <title>Luteibacter jiangsuensis sp. nov.: a methamidophos-degrading bacterium isolated from a methamidophos-manufacturing factory.</title>
        <authorList>
            <person name="Wang L."/>
            <person name="Wang G.L."/>
            <person name="Li S.P."/>
            <person name="Jiang J.D."/>
        </authorList>
    </citation>
    <scope>NUCLEOTIDE SEQUENCE [LARGE SCALE GENOMIC DNA]</scope>
    <source>
        <strain evidence="3 4">CGMCC 1.10133</strain>
    </source>
</reference>
<sequence length="233" mass="24977">MTSQLPLALRWPRRQRFEHFHPGENAAAVEALRAAAVSPAAPWVFVAGSMGSGRTHLLIASCQAAIDAGRSAQYLPLAALRGSRAAAIRGMAGSDLLAIDDIDSVAGESEAEHALFDTFNRYRAEGCTLLFSASGAPGSIGIALPDLRSRLGSLTQAVLRPLGDAERRDVLREQAGARGIELDDTVLDWLFAHHARDLGTLLDLLDTLDRASLAAKRRVTVPFLRDLLRAPPL</sequence>
<organism evidence="3 4">
    <name type="scientific">Luteibacter jiangsuensis</name>
    <dbReference type="NCBI Taxonomy" id="637577"/>
    <lineage>
        <taxon>Bacteria</taxon>
        <taxon>Pseudomonadati</taxon>
        <taxon>Pseudomonadota</taxon>
        <taxon>Gammaproteobacteria</taxon>
        <taxon>Lysobacterales</taxon>
        <taxon>Rhodanobacteraceae</taxon>
        <taxon>Luteibacter</taxon>
    </lineage>
</organism>
<dbReference type="RefSeq" id="WP_167123497.1">
    <property type="nucleotide sequence ID" value="NZ_JAAQQR010000002.1"/>
</dbReference>
<evidence type="ECO:0000313" key="4">
    <source>
        <dbReference type="Proteomes" id="UP001429601"/>
    </source>
</evidence>
<dbReference type="InterPro" id="IPR055199">
    <property type="entry name" value="Hda_lid"/>
</dbReference>
<dbReference type="PANTHER" id="PTHR30050">
    <property type="entry name" value="CHROMOSOMAL REPLICATION INITIATOR PROTEIN DNAA"/>
    <property type="match status" value="1"/>
</dbReference>
<dbReference type="Gene3D" id="1.10.8.60">
    <property type="match status" value="1"/>
</dbReference>
<gene>
    <name evidence="3" type="primary">hda</name>
    <name evidence="3" type="ORF">HBF26_04420</name>
</gene>
<evidence type="ECO:0000259" key="1">
    <source>
        <dbReference type="Pfam" id="PF00308"/>
    </source>
</evidence>
<dbReference type="InterPro" id="IPR027417">
    <property type="entry name" value="P-loop_NTPase"/>
</dbReference>
<dbReference type="EMBL" id="JAAQQR010000002">
    <property type="protein sequence ID" value="NID04117.1"/>
    <property type="molecule type" value="Genomic_DNA"/>
</dbReference>
<accession>A0ABX0Q195</accession>
<dbReference type="NCBIfam" id="TIGR03420">
    <property type="entry name" value="DnaA_homol_Hda"/>
    <property type="match status" value="1"/>
</dbReference>
<dbReference type="PANTHER" id="PTHR30050:SF5">
    <property type="entry name" value="DNAA REGULATORY INACTIVATOR HDA"/>
    <property type="match status" value="1"/>
</dbReference>
<dbReference type="SUPFAM" id="SSF52540">
    <property type="entry name" value="P-loop containing nucleoside triphosphate hydrolases"/>
    <property type="match status" value="1"/>
</dbReference>
<evidence type="ECO:0000313" key="3">
    <source>
        <dbReference type="EMBL" id="NID04117.1"/>
    </source>
</evidence>
<comment type="caution">
    <text evidence="3">The sequence shown here is derived from an EMBL/GenBank/DDBJ whole genome shotgun (WGS) entry which is preliminary data.</text>
</comment>
<dbReference type="InterPro" id="IPR017788">
    <property type="entry name" value="Hda"/>
</dbReference>
<name>A0ABX0Q195_9GAMM</name>
<feature type="domain" description="Chromosomal replication initiator protein DnaA ATPAse" evidence="1">
    <location>
        <begin position="14"/>
        <end position="151"/>
    </location>
</feature>
<feature type="domain" description="Hda lid" evidence="2">
    <location>
        <begin position="164"/>
        <end position="228"/>
    </location>
</feature>